<keyword evidence="3" id="KW-0406">Ion transport</keyword>
<evidence type="ECO:0000256" key="3">
    <source>
        <dbReference type="ARBA" id="ARBA00023065"/>
    </source>
</evidence>
<gene>
    <name evidence="4" type="ORF">NEZAVI_LOCUS11214</name>
</gene>
<accession>A0A9P0MRX2</accession>
<dbReference type="GO" id="GO:0046961">
    <property type="term" value="F:proton-transporting ATPase activity, rotational mechanism"/>
    <property type="evidence" value="ECO:0007669"/>
    <property type="project" value="InterPro"/>
</dbReference>
<evidence type="ECO:0000313" key="4">
    <source>
        <dbReference type="EMBL" id="CAH1402385.1"/>
    </source>
</evidence>
<dbReference type="GO" id="GO:0033178">
    <property type="term" value="C:proton-transporting two-sector ATPase complex, catalytic domain"/>
    <property type="evidence" value="ECO:0007669"/>
    <property type="project" value="InterPro"/>
</dbReference>
<dbReference type="Gene3D" id="3.30.2320.30">
    <property type="entry name" value="ATP synthase, E subunit, C-terminal"/>
    <property type="match status" value="1"/>
</dbReference>
<dbReference type="Gene3D" id="6.10.250.1620">
    <property type="match status" value="1"/>
</dbReference>
<keyword evidence="5" id="KW-1185">Reference proteome</keyword>
<dbReference type="AlphaFoldDB" id="A0A9P0MRX2"/>
<evidence type="ECO:0000256" key="1">
    <source>
        <dbReference type="ARBA" id="ARBA00005901"/>
    </source>
</evidence>
<dbReference type="OrthoDB" id="6596368at2759"/>
<dbReference type="PANTHER" id="PTHR45715">
    <property type="entry name" value="ATPASE H+-TRANSPORTING V1 SUBUNIT E1A-RELATED"/>
    <property type="match status" value="1"/>
</dbReference>
<dbReference type="InterPro" id="IPR002842">
    <property type="entry name" value="ATPase_V1_Esu"/>
</dbReference>
<evidence type="ECO:0000256" key="2">
    <source>
        <dbReference type="ARBA" id="ARBA00022448"/>
    </source>
</evidence>
<name>A0A9P0MRX2_NEZVI</name>
<dbReference type="SUPFAM" id="SSF160527">
    <property type="entry name" value="V-type ATPase subunit E-like"/>
    <property type="match status" value="1"/>
</dbReference>
<sequence>MDFNKQVQRMIAFIDQEGDEKTVEIELKGDEEANCSLGNMINKERIKINNYYTKLEGIVEKQRVVQVSMLANDARMHILILKERRLEALFSEVYLKIKEDINNISFYKKIFKLLVLQALCLMMEKNVGIRIRKKDKALIKELIPQIVDEFEEMSRMRVRFEVDGRVFLDDNSLGGIVMYSNCGCVKVENTIRSRLGLIRNLVSSFLRNQLFGSNPHRKFSD</sequence>
<dbReference type="EMBL" id="OV725081">
    <property type="protein sequence ID" value="CAH1402385.1"/>
    <property type="molecule type" value="Genomic_DNA"/>
</dbReference>
<protein>
    <submittedName>
        <fullName evidence="4">Uncharacterized protein</fullName>
    </submittedName>
</protein>
<organism evidence="4 5">
    <name type="scientific">Nezara viridula</name>
    <name type="common">Southern green stink bug</name>
    <name type="synonym">Cimex viridulus</name>
    <dbReference type="NCBI Taxonomy" id="85310"/>
    <lineage>
        <taxon>Eukaryota</taxon>
        <taxon>Metazoa</taxon>
        <taxon>Ecdysozoa</taxon>
        <taxon>Arthropoda</taxon>
        <taxon>Hexapoda</taxon>
        <taxon>Insecta</taxon>
        <taxon>Pterygota</taxon>
        <taxon>Neoptera</taxon>
        <taxon>Paraneoptera</taxon>
        <taxon>Hemiptera</taxon>
        <taxon>Heteroptera</taxon>
        <taxon>Panheteroptera</taxon>
        <taxon>Pentatomomorpha</taxon>
        <taxon>Pentatomoidea</taxon>
        <taxon>Pentatomidae</taxon>
        <taxon>Pentatominae</taxon>
        <taxon>Nezara</taxon>
    </lineage>
</organism>
<proteinExistence type="inferred from homology"/>
<keyword evidence="2" id="KW-0813">Transport</keyword>
<dbReference type="Proteomes" id="UP001152798">
    <property type="component" value="Chromosome 5"/>
</dbReference>
<dbReference type="InterPro" id="IPR038495">
    <property type="entry name" value="ATPase_E_C"/>
</dbReference>
<reference evidence="4" key="1">
    <citation type="submission" date="2022-01" db="EMBL/GenBank/DDBJ databases">
        <authorList>
            <person name="King R."/>
        </authorList>
    </citation>
    <scope>NUCLEOTIDE SEQUENCE</scope>
</reference>
<dbReference type="Pfam" id="PF01991">
    <property type="entry name" value="vATP-synt_E"/>
    <property type="match status" value="1"/>
</dbReference>
<evidence type="ECO:0000313" key="5">
    <source>
        <dbReference type="Proteomes" id="UP001152798"/>
    </source>
</evidence>
<comment type="similarity">
    <text evidence="1">Belongs to the V-ATPase E subunit family.</text>
</comment>